<proteinExistence type="inferred from homology"/>
<feature type="transmembrane region" description="Helical" evidence="9">
    <location>
        <begin position="336"/>
        <end position="363"/>
    </location>
</feature>
<comment type="subcellular location">
    <subcellularLocation>
        <location evidence="1">Cytoplasmic vesicle membrane</location>
        <topology evidence="1">Multi-pass membrane protein</topology>
    </subcellularLocation>
</comment>
<comment type="similarity">
    <text evidence="2">Belongs to the amino acid/polyamine transporter 2 family.</text>
</comment>
<feature type="transmembrane region" description="Helical" evidence="9">
    <location>
        <begin position="239"/>
        <end position="255"/>
    </location>
</feature>
<evidence type="ECO:0000256" key="6">
    <source>
        <dbReference type="ARBA" id="ARBA00022989"/>
    </source>
</evidence>
<keyword evidence="5" id="KW-0532">Neurotransmitter transport</keyword>
<evidence type="ECO:0000259" key="10">
    <source>
        <dbReference type="Pfam" id="PF01490"/>
    </source>
</evidence>
<evidence type="ECO:0000256" key="9">
    <source>
        <dbReference type="SAM" id="Phobius"/>
    </source>
</evidence>
<dbReference type="GeneID" id="100198183"/>
<feature type="transmembrane region" description="Helical" evidence="9">
    <location>
        <begin position="121"/>
        <end position="140"/>
    </location>
</feature>
<dbReference type="InterPro" id="IPR013057">
    <property type="entry name" value="AA_transpt_TM"/>
</dbReference>
<keyword evidence="11" id="KW-1185">Reference proteome</keyword>
<organism evidence="11 12">
    <name type="scientific">Hydra vulgaris</name>
    <name type="common">Hydra</name>
    <name type="synonym">Hydra attenuata</name>
    <dbReference type="NCBI Taxonomy" id="6087"/>
    <lineage>
        <taxon>Eukaryota</taxon>
        <taxon>Metazoa</taxon>
        <taxon>Cnidaria</taxon>
        <taxon>Hydrozoa</taxon>
        <taxon>Hydroidolina</taxon>
        <taxon>Anthoathecata</taxon>
        <taxon>Aplanulata</taxon>
        <taxon>Hydridae</taxon>
        <taxon>Hydra</taxon>
    </lineage>
</organism>
<feature type="transmembrane region" description="Helical" evidence="9">
    <location>
        <begin position="453"/>
        <end position="474"/>
    </location>
</feature>
<feature type="transmembrane region" description="Helical" evidence="9">
    <location>
        <begin position="375"/>
        <end position="403"/>
    </location>
</feature>
<feature type="transmembrane region" description="Helical" evidence="9">
    <location>
        <begin position="262"/>
        <end position="284"/>
    </location>
</feature>
<keyword evidence="4 9" id="KW-0812">Transmembrane</keyword>
<feature type="transmembrane region" description="Helical" evidence="9">
    <location>
        <begin position="206"/>
        <end position="227"/>
    </location>
</feature>
<feature type="transmembrane region" description="Helical" evidence="9">
    <location>
        <begin position="304"/>
        <end position="324"/>
    </location>
</feature>
<dbReference type="Proteomes" id="UP001652625">
    <property type="component" value="Chromosome 12"/>
</dbReference>
<evidence type="ECO:0000256" key="2">
    <source>
        <dbReference type="ARBA" id="ARBA00008066"/>
    </source>
</evidence>
<protein>
    <submittedName>
        <fullName evidence="12">Vesicular GABA transporter isoform X1</fullName>
    </submittedName>
</protein>
<evidence type="ECO:0000313" key="11">
    <source>
        <dbReference type="Proteomes" id="UP001652625"/>
    </source>
</evidence>
<keyword evidence="8" id="KW-0968">Cytoplasmic vesicle</keyword>
<evidence type="ECO:0000256" key="7">
    <source>
        <dbReference type="ARBA" id="ARBA00023136"/>
    </source>
</evidence>
<feature type="transmembrane region" description="Helical" evidence="9">
    <location>
        <begin position="146"/>
        <end position="168"/>
    </location>
</feature>
<dbReference type="PANTHER" id="PTHR22950:SF689">
    <property type="entry name" value="VESICULAR INHIBITORY AMINO ACID TRANSPORTER"/>
    <property type="match status" value="1"/>
</dbReference>
<feature type="domain" description="Amino acid transporter transmembrane" evidence="10">
    <location>
        <begin position="125"/>
        <end position="510"/>
    </location>
</feature>
<keyword evidence="7 9" id="KW-0472">Membrane</keyword>
<evidence type="ECO:0000256" key="8">
    <source>
        <dbReference type="ARBA" id="ARBA00023329"/>
    </source>
</evidence>
<sequence length="512" mass="58062">MDCSFCSSYSDENNRFEISENVDNFSVNFQNSYDYYKPKSVSFCVNSQVNEKSVLLSGRRDQKAKFDANASFFQSSHVLTQSGILGFDSATVARIGQKDFGASKTVSLVHIPSDDRRISNIIFFFSSQSMITSLSVYALPFLTAHYGVTALVMIAVIGALMCYTCMLINECQYQVSKDGVKKRVYQSYVDMGSDCISWHGETIMKFFVASNVMTDIYILIFCSQITVDLLRNVVHFDKRIWAVLWICAAFPLFFIPRMSILAWFGFFSLGFFVIGTILAFVLMVTKWQEWTYQHMNPTFSINHFFIGYGIIINSYNLHLAIPVMEATMIHPEKYKVLTCASYGVCTIIKVIFSSVGALSFGILTQGSVLSNFEGSAFALTIPTLIAISMYLMYPTSVFVVFDMADNFLLPKLPYFNKSTNKRKLWIFISRFLTTGFVLLITVCVPNFEMVTSFVGNVRGTFITIILPVYFYLKIRRRHLSLFSKIFHWMLIIVSFVFGFAGASFAIYGIVKG</sequence>
<feature type="transmembrane region" description="Helical" evidence="9">
    <location>
        <begin position="424"/>
        <end position="447"/>
    </location>
</feature>
<gene>
    <name evidence="12" type="primary">LOC100198183</name>
</gene>
<keyword evidence="6 9" id="KW-1133">Transmembrane helix</keyword>
<keyword evidence="3" id="KW-0813">Transport</keyword>
<name>A0ABM4D4V5_HYDVU</name>
<dbReference type="Pfam" id="PF01490">
    <property type="entry name" value="Aa_trans"/>
    <property type="match status" value="1"/>
</dbReference>
<dbReference type="RefSeq" id="XP_065669327.1">
    <property type="nucleotide sequence ID" value="XM_065813255.1"/>
</dbReference>
<evidence type="ECO:0000256" key="4">
    <source>
        <dbReference type="ARBA" id="ARBA00022692"/>
    </source>
</evidence>
<evidence type="ECO:0000256" key="3">
    <source>
        <dbReference type="ARBA" id="ARBA00022448"/>
    </source>
</evidence>
<evidence type="ECO:0000256" key="5">
    <source>
        <dbReference type="ARBA" id="ARBA00022775"/>
    </source>
</evidence>
<dbReference type="PANTHER" id="PTHR22950">
    <property type="entry name" value="AMINO ACID TRANSPORTER"/>
    <property type="match status" value="1"/>
</dbReference>
<reference evidence="12" key="1">
    <citation type="submission" date="2025-08" db="UniProtKB">
        <authorList>
            <consortium name="RefSeq"/>
        </authorList>
    </citation>
    <scope>IDENTIFICATION</scope>
</reference>
<evidence type="ECO:0000313" key="12">
    <source>
        <dbReference type="RefSeq" id="XP_065669327.1"/>
    </source>
</evidence>
<feature type="transmembrane region" description="Helical" evidence="9">
    <location>
        <begin position="486"/>
        <end position="510"/>
    </location>
</feature>
<evidence type="ECO:0000256" key="1">
    <source>
        <dbReference type="ARBA" id="ARBA00004439"/>
    </source>
</evidence>
<accession>A0ABM4D4V5</accession>